<keyword evidence="3 5" id="KW-0067">ATP-binding</keyword>
<keyword evidence="2" id="KW-0547">Nucleotide-binding</keyword>
<dbReference type="GO" id="GO:0005524">
    <property type="term" value="F:ATP binding"/>
    <property type="evidence" value="ECO:0007669"/>
    <property type="project" value="UniProtKB-KW"/>
</dbReference>
<dbReference type="InterPro" id="IPR003439">
    <property type="entry name" value="ABC_transporter-like_ATP-bd"/>
</dbReference>
<dbReference type="PANTHER" id="PTHR42781:SF4">
    <property type="entry name" value="SPERMIDINE_PUTRESCINE IMPORT ATP-BINDING PROTEIN POTA"/>
    <property type="match status" value="1"/>
</dbReference>
<reference evidence="5" key="1">
    <citation type="submission" date="2020-07" db="EMBL/GenBank/DDBJ databases">
        <title>Huge and variable diversity of episymbiotic CPR bacteria and DPANN archaea in groundwater ecosystems.</title>
        <authorList>
            <person name="He C.Y."/>
            <person name="Keren R."/>
            <person name="Whittaker M."/>
            <person name="Farag I.F."/>
            <person name="Doudna J."/>
            <person name="Cate J.H.D."/>
            <person name="Banfield J.F."/>
        </authorList>
    </citation>
    <scope>NUCLEOTIDE SEQUENCE</scope>
    <source>
        <strain evidence="5">NC_groundwater_763_Ag_S-0.2um_68_21</strain>
    </source>
</reference>
<evidence type="ECO:0000256" key="2">
    <source>
        <dbReference type="ARBA" id="ARBA00022741"/>
    </source>
</evidence>
<dbReference type="InterPro" id="IPR027417">
    <property type="entry name" value="P-loop_NTPase"/>
</dbReference>
<dbReference type="AlphaFoldDB" id="A0A932I037"/>
<gene>
    <name evidence="5" type="ORF">HYZ11_06935</name>
</gene>
<dbReference type="SMART" id="SM00382">
    <property type="entry name" value="AAA"/>
    <property type="match status" value="1"/>
</dbReference>
<organism evidence="5 6">
    <name type="scientific">Tectimicrobiota bacterium</name>
    <dbReference type="NCBI Taxonomy" id="2528274"/>
    <lineage>
        <taxon>Bacteria</taxon>
        <taxon>Pseudomonadati</taxon>
        <taxon>Nitrospinota/Tectimicrobiota group</taxon>
        <taxon>Candidatus Tectimicrobiota</taxon>
    </lineage>
</organism>
<comment type="caution">
    <text evidence="5">The sequence shown here is derived from an EMBL/GenBank/DDBJ whole genome shotgun (WGS) entry which is preliminary data.</text>
</comment>
<evidence type="ECO:0000313" key="5">
    <source>
        <dbReference type="EMBL" id="MBI3127322.1"/>
    </source>
</evidence>
<dbReference type="Pfam" id="PF00005">
    <property type="entry name" value="ABC_tran"/>
    <property type="match status" value="1"/>
</dbReference>
<evidence type="ECO:0000313" key="6">
    <source>
        <dbReference type="Proteomes" id="UP000782312"/>
    </source>
</evidence>
<dbReference type="InterPro" id="IPR050093">
    <property type="entry name" value="ABC_SmlMolc_Importer"/>
</dbReference>
<keyword evidence="1" id="KW-0813">Transport</keyword>
<proteinExistence type="predicted"/>
<feature type="domain" description="ABC transporter" evidence="4">
    <location>
        <begin position="4"/>
        <end position="239"/>
    </location>
</feature>
<dbReference type="Pfam" id="PF08402">
    <property type="entry name" value="TOBE_2"/>
    <property type="match status" value="1"/>
</dbReference>
<dbReference type="Gene3D" id="3.40.50.300">
    <property type="entry name" value="P-loop containing nucleotide triphosphate hydrolases"/>
    <property type="match status" value="1"/>
</dbReference>
<name>A0A932I037_UNCTE</name>
<evidence type="ECO:0000256" key="1">
    <source>
        <dbReference type="ARBA" id="ARBA00022448"/>
    </source>
</evidence>
<dbReference type="GO" id="GO:0016887">
    <property type="term" value="F:ATP hydrolysis activity"/>
    <property type="evidence" value="ECO:0007669"/>
    <property type="project" value="InterPro"/>
</dbReference>
<dbReference type="EMBL" id="JACPUR010000017">
    <property type="protein sequence ID" value="MBI3127322.1"/>
    <property type="molecule type" value="Genomic_DNA"/>
</dbReference>
<dbReference type="SUPFAM" id="SSF52540">
    <property type="entry name" value="P-loop containing nucleoside triphosphate hydrolases"/>
    <property type="match status" value="1"/>
</dbReference>
<evidence type="ECO:0000256" key="3">
    <source>
        <dbReference type="ARBA" id="ARBA00022840"/>
    </source>
</evidence>
<dbReference type="PROSITE" id="PS50893">
    <property type="entry name" value="ABC_TRANSPORTER_2"/>
    <property type="match status" value="1"/>
</dbReference>
<dbReference type="PANTHER" id="PTHR42781">
    <property type="entry name" value="SPERMIDINE/PUTRESCINE IMPORT ATP-BINDING PROTEIN POTA"/>
    <property type="match status" value="1"/>
</dbReference>
<dbReference type="InterPro" id="IPR003593">
    <property type="entry name" value="AAA+_ATPase"/>
</dbReference>
<dbReference type="Proteomes" id="UP000782312">
    <property type="component" value="Unassembled WGS sequence"/>
</dbReference>
<dbReference type="FunFam" id="3.40.50.300:FF:000042">
    <property type="entry name" value="Maltose/maltodextrin ABC transporter, ATP-binding protein"/>
    <property type="match status" value="1"/>
</dbReference>
<accession>A0A932I037</accession>
<dbReference type="SUPFAM" id="SSF50331">
    <property type="entry name" value="MOP-like"/>
    <property type="match status" value="1"/>
</dbReference>
<sequence length="358" mass="39678">MATLSLGKLLKIFGTGVRAVDEIDLQIEHGEMVSLLGPSGCGKTTTLRLVAGFLDPDGGEIRVDGNVVSRTGWVLPPERRSMSMIFQSYAIWPHKTVFQNVGYGLKFRNVTAQEAEKKVRYILSVVRMEHLAGRYPAELSGGQQQRVALARALVVEPSILLLDEPLSNLDAGLREEMRFEIRRLHDEFHITSIYVTHDQSEAMVTSDRICVMNHGRIEQVGDAQEIYNHPRTRFVAEFIGVTNCVEGSAQEPGLFVAGEGLKLRTNGSAVTGGRQVASIRPHRIHIAEPSATPTDGLNVLEGEVTQEYFFGNSVDYRVRVKGLPDLLRVESDPDRIFAPGSRVRLLIEPRAVILVQDN</sequence>
<dbReference type="PROSITE" id="PS00211">
    <property type="entry name" value="ABC_TRANSPORTER_1"/>
    <property type="match status" value="1"/>
</dbReference>
<evidence type="ECO:0000259" key="4">
    <source>
        <dbReference type="PROSITE" id="PS50893"/>
    </source>
</evidence>
<dbReference type="InterPro" id="IPR013611">
    <property type="entry name" value="Transp-assoc_OB_typ2"/>
</dbReference>
<dbReference type="InterPro" id="IPR008995">
    <property type="entry name" value="Mo/tungstate-bd_C_term_dom"/>
</dbReference>
<dbReference type="Gene3D" id="2.40.50.100">
    <property type="match status" value="1"/>
</dbReference>
<dbReference type="InterPro" id="IPR017871">
    <property type="entry name" value="ABC_transporter-like_CS"/>
</dbReference>
<dbReference type="GO" id="GO:0140359">
    <property type="term" value="F:ABC-type transporter activity"/>
    <property type="evidence" value="ECO:0007669"/>
    <property type="project" value="UniProtKB-ARBA"/>
</dbReference>
<protein>
    <submittedName>
        <fullName evidence="5">ABC transporter ATP-binding protein</fullName>
    </submittedName>
</protein>
<dbReference type="GO" id="GO:0043190">
    <property type="term" value="C:ATP-binding cassette (ABC) transporter complex"/>
    <property type="evidence" value="ECO:0007669"/>
    <property type="project" value="InterPro"/>
</dbReference>